<feature type="transmembrane region" description="Helical" evidence="6">
    <location>
        <begin position="6"/>
        <end position="25"/>
    </location>
</feature>
<keyword evidence="2" id="KW-1003">Cell membrane</keyword>
<keyword evidence="5 6" id="KW-0472">Membrane</keyword>
<evidence type="ECO:0000256" key="4">
    <source>
        <dbReference type="ARBA" id="ARBA00022989"/>
    </source>
</evidence>
<feature type="transmembrane region" description="Helical" evidence="6">
    <location>
        <begin position="127"/>
        <end position="149"/>
    </location>
</feature>
<name>A0A1G5WID0_9FIRM</name>
<dbReference type="GO" id="GO:0005886">
    <property type="term" value="C:plasma membrane"/>
    <property type="evidence" value="ECO:0007669"/>
    <property type="project" value="UniProtKB-SubCell"/>
</dbReference>
<evidence type="ECO:0000256" key="2">
    <source>
        <dbReference type="ARBA" id="ARBA00022475"/>
    </source>
</evidence>
<evidence type="ECO:0000256" key="5">
    <source>
        <dbReference type="ARBA" id="ARBA00023136"/>
    </source>
</evidence>
<accession>A0A1G5WID0</accession>
<keyword evidence="3 6" id="KW-0812">Transmembrane</keyword>
<proteinExistence type="predicted"/>
<feature type="transmembrane region" description="Helical" evidence="6">
    <location>
        <begin position="103"/>
        <end position="121"/>
    </location>
</feature>
<feature type="domain" description="Type II secretion system protein GspF" evidence="7">
    <location>
        <begin position="168"/>
        <end position="293"/>
    </location>
</feature>
<dbReference type="GeneID" id="87756383"/>
<dbReference type="PANTHER" id="PTHR35007">
    <property type="entry name" value="INTEGRAL MEMBRANE PROTEIN-RELATED"/>
    <property type="match status" value="1"/>
</dbReference>
<sequence>MLILIISALIALAVFFGIFLVFLRARNNQTEIKNRLDRLASPELSEKNELKNTPLADRTIWPLLKKVAAFFSRFAPGALTKLMDRRIVLAGKQGKWQIKSIEGFWFLCVILGGLYGFWWITENPSNLAKSILVVWLGMIFGGLIPFMVLRHQIRKRKEAITYQLPEVLDLLSVSVTAGLSLDGAMQKITESMEGELVDEFRRMQRDVRMGMTRHRAMRLMAERCDVQDLNLFVTSVIQSERLGASMGDTLRIQADNMRDLRRQRARRKAMQAPVKMVFPLVFFIFPVMFVIVLLPSILSLMQSMGK</sequence>
<organism evidence="8 9">
    <name type="scientific">Allisonella histaminiformans</name>
    <dbReference type="NCBI Taxonomy" id="209880"/>
    <lineage>
        <taxon>Bacteria</taxon>
        <taxon>Bacillati</taxon>
        <taxon>Bacillota</taxon>
        <taxon>Negativicutes</taxon>
        <taxon>Veillonellales</taxon>
        <taxon>Veillonellaceae</taxon>
        <taxon>Allisonella</taxon>
    </lineage>
</organism>
<dbReference type="RefSeq" id="WP_091365213.1">
    <property type="nucleotide sequence ID" value="NZ_FMXA01000020.1"/>
</dbReference>
<keyword evidence="9" id="KW-1185">Reference proteome</keyword>
<dbReference type="Gene3D" id="1.20.81.30">
    <property type="entry name" value="Type II secretion system (T2SS), domain F"/>
    <property type="match status" value="1"/>
</dbReference>
<evidence type="ECO:0000259" key="7">
    <source>
        <dbReference type="Pfam" id="PF00482"/>
    </source>
</evidence>
<dbReference type="Pfam" id="PF00482">
    <property type="entry name" value="T2SSF"/>
    <property type="match status" value="1"/>
</dbReference>
<comment type="subcellular location">
    <subcellularLocation>
        <location evidence="1">Cell membrane</location>
        <topology evidence="1">Multi-pass membrane protein</topology>
    </subcellularLocation>
</comment>
<dbReference type="AlphaFoldDB" id="A0A1G5WID0"/>
<evidence type="ECO:0000256" key="1">
    <source>
        <dbReference type="ARBA" id="ARBA00004651"/>
    </source>
</evidence>
<protein>
    <submittedName>
        <fullName evidence="8">Tight adherence protein C</fullName>
    </submittedName>
</protein>
<evidence type="ECO:0000313" key="8">
    <source>
        <dbReference type="EMBL" id="SDA57396.1"/>
    </source>
</evidence>
<evidence type="ECO:0000256" key="3">
    <source>
        <dbReference type="ARBA" id="ARBA00022692"/>
    </source>
</evidence>
<dbReference type="EMBL" id="FMXA01000020">
    <property type="protein sequence ID" value="SDA57396.1"/>
    <property type="molecule type" value="Genomic_DNA"/>
</dbReference>
<evidence type="ECO:0000256" key="6">
    <source>
        <dbReference type="SAM" id="Phobius"/>
    </source>
</evidence>
<dbReference type="InterPro" id="IPR018076">
    <property type="entry name" value="T2SS_GspF_dom"/>
</dbReference>
<reference evidence="8 9" key="1">
    <citation type="submission" date="2016-10" db="EMBL/GenBank/DDBJ databases">
        <authorList>
            <person name="de Groot N.N."/>
        </authorList>
    </citation>
    <scope>NUCLEOTIDE SEQUENCE [LARGE SCALE GENOMIC DNA]</scope>
    <source>
        <strain evidence="8 9">DSM 15230</strain>
    </source>
</reference>
<dbReference type="STRING" id="209880.SAMN02910343_01380"/>
<dbReference type="OrthoDB" id="9810662at2"/>
<keyword evidence="4 6" id="KW-1133">Transmembrane helix</keyword>
<dbReference type="PANTHER" id="PTHR35007:SF2">
    <property type="entry name" value="PILUS ASSEMBLE PROTEIN"/>
    <property type="match status" value="1"/>
</dbReference>
<gene>
    <name evidence="8" type="ORF">SAMN02910343_01380</name>
</gene>
<dbReference type="InterPro" id="IPR042094">
    <property type="entry name" value="T2SS_GspF_sf"/>
</dbReference>
<feature type="transmembrane region" description="Helical" evidence="6">
    <location>
        <begin position="276"/>
        <end position="298"/>
    </location>
</feature>
<evidence type="ECO:0000313" key="9">
    <source>
        <dbReference type="Proteomes" id="UP000199689"/>
    </source>
</evidence>
<dbReference type="Proteomes" id="UP000199689">
    <property type="component" value="Unassembled WGS sequence"/>
</dbReference>